<name>A0ABM8GM87_9MICO</name>
<proteinExistence type="predicted"/>
<keyword evidence="1" id="KW-0812">Transmembrane</keyword>
<feature type="transmembrane region" description="Helical" evidence="1">
    <location>
        <begin position="39"/>
        <end position="63"/>
    </location>
</feature>
<sequence>MGRPKHTGPRQSVAHYAGIVPTNRPAPEERTGIRRVERALLFAFPSVIGLGVVCIVIVIIAAISGHGNSSSGIWPTITLLPEIAFPIAIILVIAYVVVSGIRRSRDSRREADSRGEKR</sequence>
<accession>A0ABM8GM87</accession>
<keyword evidence="1" id="KW-0472">Membrane</keyword>
<reference evidence="3" key="1">
    <citation type="journal article" date="2019" name="Int. J. Syst. Evol. Microbiol.">
        <title>The Global Catalogue of Microorganisms (GCM) 10K type strain sequencing project: providing services to taxonomists for standard genome sequencing and annotation.</title>
        <authorList>
            <consortium name="The Broad Institute Genomics Platform"/>
            <consortium name="The Broad Institute Genome Sequencing Center for Infectious Disease"/>
            <person name="Wu L."/>
            <person name="Ma J."/>
        </authorList>
    </citation>
    <scope>NUCLEOTIDE SEQUENCE [LARGE SCALE GENOMIC DNA]</scope>
    <source>
        <strain evidence="3">NBRC 108728</strain>
    </source>
</reference>
<keyword evidence="3" id="KW-1185">Reference proteome</keyword>
<evidence type="ECO:0000313" key="3">
    <source>
        <dbReference type="Proteomes" id="UP001321486"/>
    </source>
</evidence>
<feature type="transmembrane region" description="Helical" evidence="1">
    <location>
        <begin position="83"/>
        <end position="101"/>
    </location>
</feature>
<gene>
    <name evidence="2" type="ORF">GCM10025867_15580</name>
</gene>
<protein>
    <recommendedName>
        <fullName evidence="4">Multidrug ABC transporter ATPase</fullName>
    </recommendedName>
</protein>
<evidence type="ECO:0008006" key="4">
    <source>
        <dbReference type="Google" id="ProtNLM"/>
    </source>
</evidence>
<evidence type="ECO:0000256" key="1">
    <source>
        <dbReference type="SAM" id="Phobius"/>
    </source>
</evidence>
<organism evidence="2 3">
    <name type="scientific">Frondihabitans sucicola</name>
    <dbReference type="NCBI Taxonomy" id="1268041"/>
    <lineage>
        <taxon>Bacteria</taxon>
        <taxon>Bacillati</taxon>
        <taxon>Actinomycetota</taxon>
        <taxon>Actinomycetes</taxon>
        <taxon>Micrococcales</taxon>
        <taxon>Microbacteriaceae</taxon>
        <taxon>Frondihabitans</taxon>
    </lineage>
</organism>
<evidence type="ECO:0000313" key="2">
    <source>
        <dbReference type="EMBL" id="BDZ49317.1"/>
    </source>
</evidence>
<keyword evidence="1" id="KW-1133">Transmembrane helix</keyword>
<dbReference type="Proteomes" id="UP001321486">
    <property type="component" value="Chromosome"/>
</dbReference>
<dbReference type="EMBL" id="AP027732">
    <property type="protein sequence ID" value="BDZ49317.1"/>
    <property type="molecule type" value="Genomic_DNA"/>
</dbReference>